<evidence type="ECO:0000259" key="2">
    <source>
        <dbReference type="PROSITE" id="PS51332"/>
    </source>
</evidence>
<dbReference type="GO" id="GO:0046872">
    <property type="term" value="F:metal ion binding"/>
    <property type="evidence" value="ECO:0007669"/>
    <property type="project" value="InterPro"/>
</dbReference>
<dbReference type="GO" id="GO:0031419">
    <property type="term" value="F:cobalamin binding"/>
    <property type="evidence" value="ECO:0007669"/>
    <property type="project" value="InterPro"/>
</dbReference>
<accession>B4Y351</accession>
<reference evidence="3" key="1">
    <citation type="journal article" date="2008" name="J. Bacteriol.">
        <title>The evolution of class 1 integrons and the rise of antibiotic resistance.</title>
        <authorList>
            <person name="Gillings M."/>
            <person name="Boucher Y."/>
            <person name="Labbate M."/>
            <person name="Holmes A."/>
            <person name="Krishnan S."/>
            <person name="Holley M."/>
            <person name="Stokes H.W."/>
        </authorList>
    </citation>
    <scope>NUCLEOTIDE SEQUENCE</scope>
</reference>
<feature type="region of interest" description="Disordered" evidence="1">
    <location>
        <begin position="318"/>
        <end position="355"/>
    </location>
</feature>
<dbReference type="AlphaFoldDB" id="B4Y351"/>
<sequence>MRHGPAGIGSPDCGFPIGAQQSRRWLREWPAHRAAYPAGGRSGETFMSHVHQLREAIRMEDGPSSQCKRSLLRVIDHQIIPQLSGVHEERAGSSPSQPTRPLVLADGVLARFAALCCADDEQSCMAFITDLLQDGHALSDVLQNLVAPAARHLGQQWDQDRIDFSAVALGLARMQAIAHHFVPLERQTGRMAEDKFSIMLAAAPGTTHLLGLTMIQELFASDGWDVRLELATSPADLQTAVAADWMDVLGLSVGLTEQLDRLPALVADLRQRSLNPRMGVLLGGAAFQEAASAPHAYGADAICLDPGSAIRTARRMAMQVHAGGRDPQPVSHPSATAAPDSDAADSTGTGRQRAG</sequence>
<evidence type="ECO:0000313" key="3">
    <source>
        <dbReference type="EMBL" id="ACB13027.1"/>
    </source>
</evidence>
<dbReference type="InterPro" id="IPR036724">
    <property type="entry name" value="Cobalamin-bd_sf"/>
</dbReference>
<dbReference type="Gene3D" id="3.40.50.280">
    <property type="entry name" value="Cobalamin-binding domain"/>
    <property type="match status" value="1"/>
</dbReference>
<dbReference type="Pfam" id="PF02310">
    <property type="entry name" value="B12-binding"/>
    <property type="match status" value="1"/>
</dbReference>
<feature type="domain" description="B12-binding" evidence="2">
    <location>
        <begin position="195"/>
        <end position="327"/>
    </location>
</feature>
<dbReference type="InterPro" id="IPR006158">
    <property type="entry name" value="Cobalamin-bd"/>
</dbReference>
<proteinExistence type="predicted"/>
<dbReference type="SUPFAM" id="SSF52242">
    <property type="entry name" value="Cobalamin (vitamin B12)-binding domain"/>
    <property type="match status" value="1"/>
</dbReference>
<organism evidence="3">
    <name type="scientific">Hydrogenophaga sp. PL2G6</name>
    <dbReference type="NCBI Taxonomy" id="503997"/>
    <lineage>
        <taxon>Bacteria</taxon>
        <taxon>Pseudomonadati</taxon>
        <taxon>Pseudomonadota</taxon>
        <taxon>Betaproteobacteria</taxon>
        <taxon>Burkholderiales</taxon>
        <taxon>Comamonadaceae</taxon>
        <taxon>Hydrogenophaga</taxon>
    </lineage>
</organism>
<evidence type="ECO:0000256" key="1">
    <source>
        <dbReference type="SAM" id="MobiDB-lite"/>
    </source>
</evidence>
<protein>
    <recommendedName>
        <fullName evidence="2">B12-binding domain-containing protein</fullName>
    </recommendedName>
</protein>
<dbReference type="PROSITE" id="PS51332">
    <property type="entry name" value="B12_BINDING"/>
    <property type="match status" value="1"/>
</dbReference>
<name>B4Y351_9BURK</name>
<dbReference type="EMBL" id="EU327989">
    <property type="protein sequence ID" value="ACB13027.1"/>
    <property type="molecule type" value="Genomic_DNA"/>
</dbReference>
<feature type="compositionally biased region" description="Low complexity" evidence="1">
    <location>
        <begin position="333"/>
        <end position="347"/>
    </location>
</feature>